<dbReference type="STRING" id="144512.A0A0V0TP15"/>
<keyword evidence="3" id="KW-1185">Reference proteome</keyword>
<organism evidence="2 3">
    <name type="scientific">Trichinella murrelli</name>
    <dbReference type="NCBI Taxonomy" id="144512"/>
    <lineage>
        <taxon>Eukaryota</taxon>
        <taxon>Metazoa</taxon>
        <taxon>Ecdysozoa</taxon>
        <taxon>Nematoda</taxon>
        <taxon>Enoplea</taxon>
        <taxon>Dorylaimia</taxon>
        <taxon>Trichinellida</taxon>
        <taxon>Trichinellidae</taxon>
        <taxon>Trichinella</taxon>
    </lineage>
</organism>
<sequence length="410" mass="45783">MASSTPLSNQFQFKAMPFGLCNAPLHSSTISSYLGRRKKGTPELGEVPGYSDTAVGECWDRGLVGVGPPQTPCRFQKPRCPTAPTSDVQSPRPSRQQAGTDAPPARYAWPAAETRRRRRPTVTVSGPGGRLQQALDRWADVEPKAPRGGGMLWSAHPVWSMLQSLARGMGEALGGSSTANQLVGDVVCRLRELDPVPILLGLEQPLRSVSDRGSQRATALDTESETERQDKGIFSQAVQEKTNRKTTPNIIRTMRLYTQDVGWISHRRAKCLSMTTASYVTAPTSSVSLSRNLTTGVGFTPVLKVLSKGHEYENGQRYGEKETTVKNNGEKETMVKNTMKEDYKEDYQDRTTCDNRMGSNGQRYGEKEQIVKMRMKEYYEEDYEDREVEQEEKRGCAINEHCAQFVLYVW</sequence>
<evidence type="ECO:0000256" key="1">
    <source>
        <dbReference type="SAM" id="MobiDB-lite"/>
    </source>
</evidence>
<comment type="caution">
    <text evidence="2">The sequence shown here is derived from an EMBL/GenBank/DDBJ whole genome shotgun (WGS) entry which is preliminary data.</text>
</comment>
<evidence type="ECO:0000313" key="2">
    <source>
        <dbReference type="EMBL" id="KRX40767.1"/>
    </source>
</evidence>
<proteinExistence type="predicted"/>
<feature type="region of interest" description="Disordered" evidence="1">
    <location>
        <begin position="71"/>
        <end position="130"/>
    </location>
</feature>
<dbReference type="Proteomes" id="UP000055048">
    <property type="component" value="Unassembled WGS sequence"/>
</dbReference>
<reference evidence="2 3" key="1">
    <citation type="submission" date="2015-01" db="EMBL/GenBank/DDBJ databases">
        <title>Evolution of Trichinella species and genotypes.</title>
        <authorList>
            <person name="Korhonen P.K."/>
            <person name="Edoardo P."/>
            <person name="Giuseppe L.R."/>
            <person name="Gasser R.B."/>
        </authorList>
    </citation>
    <scope>NUCLEOTIDE SEQUENCE [LARGE SCALE GENOMIC DNA]</scope>
    <source>
        <strain evidence="2">ISS417</strain>
    </source>
</reference>
<evidence type="ECO:0000313" key="3">
    <source>
        <dbReference type="Proteomes" id="UP000055048"/>
    </source>
</evidence>
<accession>A0A0V0TP15</accession>
<feature type="region of interest" description="Disordered" evidence="1">
    <location>
        <begin position="210"/>
        <end position="230"/>
    </location>
</feature>
<gene>
    <name evidence="2" type="ORF">T05_12733</name>
</gene>
<feature type="compositionally biased region" description="Polar residues" evidence="1">
    <location>
        <begin position="83"/>
        <end position="99"/>
    </location>
</feature>
<protein>
    <submittedName>
        <fullName evidence="2">Uncharacterized protein</fullName>
    </submittedName>
</protein>
<dbReference type="AlphaFoldDB" id="A0A0V0TP15"/>
<name>A0A0V0TP15_9BILA</name>
<dbReference type="EMBL" id="JYDJ01000189">
    <property type="protein sequence ID" value="KRX40767.1"/>
    <property type="molecule type" value="Genomic_DNA"/>
</dbReference>